<organism evidence="6 7">
    <name type="scientific">Thalictrum thalictroides</name>
    <name type="common">Rue-anemone</name>
    <name type="synonym">Anemone thalictroides</name>
    <dbReference type="NCBI Taxonomy" id="46969"/>
    <lineage>
        <taxon>Eukaryota</taxon>
        <taxon>Viridiplantae</taxon>
        <taxon>Streptophyta</taxon>
        <taxon>Embryophyta</taxon>
        <taxon>Tracheophyta</taxon>
        <taxon>Spermatophyta</taxon>
        <taxon>Magnoliopsida</taxon>
        <taxon>Ranunculales</taxon>
        <taxon>Ranunculaceae</taxon>
        <taxon>Thalictroideae</taxon>
        <taxon>Thalictrum</taxon>
    </lineage>
</organism>
<evidence type="ECO:0000256" key="3">
    <source>
        <dbReference type="ARBA" id="ARBA00022989"/>
    </source>
</evidence>
<dbReference type="SMART" id="SM00973">
    <property type="entry name" value="Sec63"/>
    <property type="match status" value="1"/>
</dbReference>
<proteinExistence type="predicted"/>
<evidence type="ECO:0000256" key="2">
    <source>
        <dbReference type="ARBA" id="ARBA00022692"/>
    </source>
</evidence>
<sequence>MMDLSSLNLGMIASYYYISYSTVEHFSSLLNPKTKMKSLLEILSSASEYAQLPIRPGEEESIRRLINHQRFSFENGKLTDPDLKANALLQAFFSSHTVVGNLSADQREVLLSASRLLQEMVDVSSSSGWHCLALHTMEVSQMVT</sequence>
<dbReference type="OrthoDB" id="5575at2759"/>
<keyword evidence="6" id="KW-0687">Ribonucleoprotein</keyword>
<dbReference type="FunFam" id="1.10.3380.10:FF:000002">
    <property type="entry name" value="Activating signal cointegrator 1 complex subunit 3"/>
    <property type="match status" value="1"/>
</dbReference>
<keyword evidence="3" id="KW-1133">Transmembrane helix</keyword>
<evidence type="ECO:0000256" key="1">
    <source>
        <dbReference type="ARBA" id="ARBA00004141"/>
    </source>
</evidence>
<dbReference type="SUPFAM" id="SSF158702">
    <property type="entry name" value="Sec63 N-terminal domain-like"/>
    <property type="match status" value="1"/>
</dbReference>
<dbReference type="Proteomes" id="UP000554482">
    <property type="component" value="Unassembled WGS sequence"/>
</dbReference>
<dbReference type="EMBL" id="JABWDY010002453">
    <property type="protein sequence ID" value="KAF5206644.1"/>
    <property type="molecule type" value="Genomic_DNA"/>
</dbReference>
<reference evidence="6 7" key="1">
    <citation type="submission" date="2020-06" db="EMBL/GenBank/DDBJ databases">
        <title>Transcriptomic and genomic resources for Thalictrum thalictroides and T. hernandezii: Facilitating candidate gene discovery in an emerging model plant lineage.</title>
        <authorList>
            <person name="Arias T."/>
            <person name="Riano-Pachon D.M."/>
            <person name="Di Stilio V.S."/>
        </authorList>
    </citation>
    <scope>NUCLEOTIDE SEQUENCE [LARGE SCALE GENOMIC DNA]</scope>
    <source>
        <strain evidence="7">cv. WT478/WT964</strain>
        <tissue evidence="6">Leaves</tissue>
    </source>
</reference>
<dbReference type="GO" id="GO:0003723">
    <property type="term" value="F:RNA binding"/>
    <property type="evidence" value="ECO:0007669"/>
    <property type="project" value="TreeGrafter"/>
</dbReference>
<evidence type="ECO:0000256" key="4">
    <source>
        <dbReference type="ARBA" id="ARBA00023136"/>
    </source>
</evidence>
<dbReference type="AlphaFoldDB" id="A0A7J6XA75"/>
<dbReference type="GO" id="GO:0000388">
    <property type="term" value="P:spliceosome conformational change to release U4 (or U4atac) and U1 (or U11)"/>
    <property type="evidence" value="ECO:0007669"/>
    <property type="project" value="TreeGrafter"/>
</dbReference>
<comment type="caution">
    <text evidence="6">The sequence shown here is derived from an EMBL/GenBank/DDBJ whole genome shotgun (WGS) entry which is preliminary data.</text>
</comment>
<accession>A0A7J6XA75</accession>
<gene>
    <name evidence="6" type="ORF">FRX31_003769</name>
</gene>
<keyword evidence="6" id="KW-0547">Nucleotide-binding</keyword>
<keyword evidence="2" id="KW-0812">Transmembrane</keyword>
<dbReference type="GO" id="GO:0003724">
    <property type="term" value="F:RNA helicase activity"/>
    <property type="evidence" value="ECO:0007669"/>
    <property type="project" value="TreeGrafter"/>
</dbReference>
<keyword evidence="6" id="KW-0378">Hydrolase</keyword>
<dbReference type="GO" id="GO:0005681">
    <property type="term" value="C:spliceosomal complex"/>
    <property type="evidence" value="ECO:0007669"/>
    <property type="project" value="TreeGrafter"/>
</dbReference>
<dbReference type="PANTHER" id="PTHR24075:SF5">
    <property type="entry name" value="U5 SMALL NUCLEAR RIBONUCLEOPROTEIN 200 KDA HELICASE"/>
    <property type="match status" value="1"/>
</dbReference>
<keyword evidence="6" id="KW-0067">ATP-binding</keyword>
<dbReference type="PANTHER" id="PTHR24075">
    <property type="entry name" value="SEC63 DOMAIN-CONTAINING"/>
    <property type="match status" value="1"/>
</dbReference>
<protein>
    <submittedName>
        <fullName evidence="6">U5 small nuclear ribonucleoprotein helicase</fullName>
    </submittedName>
</protein>
<evidence type="ECO:0000313" key="6">
    <source>
        <dbReference type="EMBL" id="KAF5206644.1"/>
    </source>
</evidence>
<name>A0A7J6XA75_THATH</name>
<dbReference type="Gene3D" id="1.10.3380.10">
    <property type="entry name" value="Sec63 N-terminal domain-like domain"/>
    <property type="match status" value="1"/>
</dbReference>
<keyword evidence="4" id="KW-0472">Membrane</keyword>
<dbReference type="GO" id="GO:0016020">
    <property type="term" value="C:membrane"/>
    <property type="evidence" value="ECO:0007669"/>
    <property type="project" value="UniProtKB-SubCell"/>
</dbReference>
<keyword evidence="6" id="KW-0347">Helicase</keyword>
<dbReference type="Pfam" id="PF02889">
    <property type="entry name" value="Sec63"/>
    <property type="match status" value="1"/>
</dbReference>
<keyword evidence="7" id="KW-1185">Reference proteome</keyword>
<evidence type="ECO:0000313" key="7">
    <source>
        <dbReference type="Proteomes" id="UP000554482"/>
    </source>
</evidence>
<feature type="domain" description="SEC63" evidence="5">
    <location>
        <begin position="6"/>
        <end position="144"/>
    </location>
</feature>
<dbReference type="InterPro" id="IPR004179">
    <property type="entry name" value="Sec63-dom"/>
</dbReference>
<comment type="subcellular location">
    <subcellularLocation>
        <location evidence="1">Membrane</location>
        <topology evidence="1">Multi-pass membrane protein</topology>
    </subcellularLocation>
</comment>
<evidence type="ECO:0000259" key="5">
    <source>
        <dbReference type="SMART" id="SM00973"/>
    </source>
</evidence>